<dbReference type="Proteomes" id="UP000095751">
    <property type="component" value="Unassembled WGS sequence"/>
</dbReference>
<gene>
    <name evidence="1" type="ORF">FRACYDRAFT_254186</name>
</gene>
<protein>
    <submittedName>
        <fullName evidence="1">Uncharacterized protein</fullName>
    </submittedName>
</protein>
<dbReference type="InParanoid" id="A0A1E7EL93"/>
<dbReference type="AlphaFoldDB" id="A0A1E7EL93"/>
<evidence type="ECO:0000313" key="1">
    <source>
        <dbReference type="EMBL" id="OEU06635.1"/>
    </source>
</evidence>
<sequence length="739" mass="75409">MNGSSSLYSDSYSDSFAKEVVGKNKNKTTSATIIQNDNHHPDHHHDPFIRCLQIPLLATVESFTFRTTSTTSTKATSSLARRSTSNNFHLLSSKIQSTSASVAYLDSISYQPPSSIEDGLLSATSKYLDALSSASASLLSSATTITSTGMVGGVAAGGDDLTIPSSSTVSSSYYSFLDHNTASLMDTANADTSTSTSTSSDILFQEVIQRVTQEFSSTLDAFAAGSSSSTLLSVETTPHQSLDKFQIWKQQIEDGTWTAPAVPGNTLNTVTTATKAASIISESATATAAPFVNNDMNAAAATATVIKPISDTATKAATTISQNAINAKDALGDVATTTTKAVSDTASNVASVISETAFNANTALGSIATTTSKVVSSTGQGLQNSINGFVSTTTQNFNQVMSTIAETTSKTSSSVVDTAGSTSRSVFNGIGSITNESMNAFTSSASSASQTTSEFVGSAAAVTKAAIITAKPGTAVSSSAKITAMALAQQQGFGSSNSNGGGGDIQGLMEMIVATVVAIPRALMDVTLQDSPNAIDDMMNGVRDGLYNDLLIPLSMPLQTATSGGATATTLVTPIRTSFEQAQAVLKTLQMILGLVVGIPRAIVEGITGQTITEVQYSLSQIDINGISQQLQAFASAIAPVLVSLLKVVANSIAFIATATTTTAGAGAAGAGVAGGSSTATAAAAAVATSSQIDGDVIPKTITFILEDLLPAFIDGLALIVQQFIMLLIEGGSAIVSTL</sequence>
<name>A0A1E7EL93_9STRA</name>
<dbReference type="KEGG" id="fcy:FRACYDRAFT_254186"/>
<accession>A0A1E7EL93</accession>
<organism evidence="1 2">
    <name type="scientific">Fragilariopsis cylindrus CCMP1102</name>
    <dbReference type="NCBI Taxonomy" id="635003"/>
    <lineage>
        <taxon>Eukaryota</taxon>
        <taxon>Sar</taxon>
        <taxon>Stramenopiles</taxon>
        <taxon>Ochrophyta</taxon>
        <taxon>Bacillariophyta</taxon>
        <taxon>Bacillariophyceae</taxon>
        <taxon>Bacillariophycidae</taxon>
        <taxon>Bacillariales</taxon>
        <taxon>Bacillariaceae</taxon>
        <taxon>Fragilariopsis</taxon>
    </lineage>
</organism>
<keyword evidence="2" id="KW-1185">Reference proteome</keyword>
<proteinExistence type="predicted"/>
<reference evidence="1 2" key="1">
    <citation type="submission" date="2016-09" db="EMBL/GenBank/DDBJ databases">
        <title>Extensive genetic diversity and differential bi-allelic expression allows diatom success in the polar Southern Ocean.</title>
        <authorList>
            <consortium name="DOE Joint Genome Institute"/>
            <person name="Mock T."/>
            <person name="Otillar R.P."/>
            <person name="Strauss J."/>
            <person name="Dupont C."/>
            <person name="Frickenhaus S."/>
            <person name="Maumus F."/>
            <person name="Mcmullan M."/>
            <person name="Sanges R."/>
            <person name="Schmutz J."/>
            <person name="Toseland A."/>
            <person name="Valas R."/>
            <person name="Veluchamy A."/>
            <person name="Ward B.J."/>
            <person name="Allen A."/>
            <person name="Barry K."/>
            <person name="Falciatore A."/>
            <person name="Ferrante M."/>
            <person name="Fortunato A.E."/>
            <person name="Gloeckner G."/>
            <person name="Gruber A."/>
            <person name="Hipkin R."/>
            <person name="Janech M."/>
            <person name="Kroth P."/>
            <person name="Leese F."/>
            <person name="Lindquist E."/>
            <person name="Lyon B.R."/>
            <person name="Martin J."/>
            <person name="Mayer C."/>
            <person name="Parker M."/>
            <person name="Quesneville H."/>
            <person name="Raymond J."/>
            <person name="Uhlig C."/>
            <person name="Valentin K.U."/>
            <person name="Worden A.Z."/>
            <person name="Armbrust E.V."/>
            <person name="Bowler C."/>
            <person name="Green B."/>
            <person name="Moulton V."/>
            <person name="Van Oosterhout C."/>
            <person name="Grigoriev I."/>
        </authorList>
    </citation>
    <scope>NUCLEOTIDE SEQUENCE [LARGE SCALE GENOMIC DNA]</scope>
    <source>
        <strain evidence="1 2">CCMP1102</strain>
    </source>
</reference>
<evidence type="ECO:0000313" key="2">
    <source>
        <dbReference type="Proteomes" id="UP000095751"/>
    </source>
</evidence>
<dbReference type="OrthoDB" id="10671815at2759"/>
<dbReference type="EMBL" id="KV784405">
    <property type="protein sequence ID" value="OEU06635.1"/>
    <property type="molecule type" value="Genomic_DNA"/>
</dbReference>